<evidence type="ECO:0000313" key="2">
    <source>
        <dbReference type="Proteomes" id="UP001375743"/>
    </source>
</evidence>
<gene>
    <name evidence="1" type="ORF">U1T56_06910</name>
</gene>
<accession>A0ABU8XR65</accession>
<comment type="caution">
    <text evidence="1">The sequence shown here is derived from an EMBL/GenBank/DDBJ whole genome shotgun (WGS) entry which is preliminary data.</text>
</comment>
<evidence type="ECO:0008006" key="3">
    <source>
        <dbReference type="Google" id="ProtNLM"/>
    </source>
</evidence>
<dbReference type="EMBL" id="JBBLZC010000005">
    <property type="protein sequence ID" value="MEK0082874.1"/>
    <property type="molecule type" value="Genomic_DNA"/>
</dbReference>
<dbReference type="Proteomes" id="UP001375743">
    <property type="component" value="Unassembled WGS sequence"/>
</dbReference>
<dbReference type="RefSeq" id="WP_418158724.1">
    <property type="nucleotide sequence ID" value="NZ_JBBLZC010000005.1"/>
</dbReference>
<proteinExistence type="predicted"/>
<keyword evidence="2" id="KW-1185">Reference proteome</keyword>
<name>A0ABU8XR65_9PROT</name>
<evidence type="ECO:0000313" key="1">
    <source>
        <dbReference type="EMBL" id="MEK0082874.1"/>
    </source>
</evidence>
<reference evidence="1 2" key="1">
    <citation type="submission" date="2024-01" db="EMBL/GenBank/DDBJ databases">
        <title>Multi-omics insights into the function and evolution of sodium benzoate biodegradation pathways in Benzoatithermus flavus gen. nov., sp. nov. from hot spring.</title>
        <authorList>
            <person name="Hu C.-J."/>
            <person name="Li W.-J."/>
        </authorList>
    </citation>
    <scope>NUCLEOTIDE SEQUENCE [LARGE SCALE GENOMIC DNA]</scope>
    <source>
        <strain evidence="1 2">SYSU G07066</strain>
    </source>
</reference>
<protein>
    <recommendedName>
        <fullName evidence="3">Homeodomain-like domain-containing protein</fullName>
    </recommendedName>
</protein>
<sequence length="129" mass="13655">MSRVSWPATLQLIADALGDAEALRLAAAYGGRKLFVPLSLPPGHALERELGRELAEAVVRLLGPGHVEIPLGPLAGVRQRAIALARAVLEGGSANQIAARTGYHIRSVHRARAALRRTGEDDGQPGLFD</sequence>
<organism evidence="1 2">
    <name type="scientific">Benzoatithermus flavus</name>
    <dbReference type="NCBI Taxonomy" id="3108223"/>
    <lineage>
        <taxon>Bacteria</taxon>
        <taxon>Pseudomonadati</taxon>
        <taxon>Pseudomonadota</taxon>
        <taxon>Alphaproteobacteria</taxon>
        <taxon>Geminicoccales</taxon>
        <taxon>Geminicoccaceae</taxon>
        <taxon>Benzoatithermus</taxon>
    </lineage>
</organism>